<reference evidence="13 14" key="1">
    <citation type="journal article" date="2014" name="BMC Genomics">
        <title>Genome sequencing of four Aureobasidium pullulans varieties: biotechnological potential, stress tolerance, and description of new species.</title>
        <authorList>
            <person name="Gostin Ar C."/>
            <person name="Ohm R.A."/>
            <person name="Kogej T."/>
            <person name="Sonjak S."/>
            <person name="Turk M."/>
            <person name="Zajc J."/>
            <person name="Zalar P."/>
            <person name="Grube M."/>
            <person name="Sun H."/>
            <person name="Han J."/>
            <person name="Sharma A."/>
            <person name="Chiniquy J."/>
            <person name="Ngan C.Y."/>
            <person name="Lipzen A."/>
            <person name="Barry K."/>
            <person name="Grigoriev I.V."/>
            <person name="Gunde-Cimerman N."/>
        </authorList>
    </citation>
    <scope>NUCLEOTIDE SEQUENCE [LARGE SCALE GENOMIC DNA]</scope>
    <source>
        <strain evidence="13 14">CBS 147.97</strain>
    </source>
</reference>
<dbReference type="InterPro" id="IPR003439">
    <property type="entry name" value="ABC_transporter-like_ATP-bd"/>
</dbReference>
<keyword evidence="13" id="KW-0378">Hydrolase</keyword>
<keyword evidence="6 10" id="KW-1133">Transmembrane helix</keyword>
<dbReference type="SUPFAM" id="SSF90123">
    <property type="entry name" value="ABC transporter transmembrane region"/>
    <property type="match status" value="2"/>
</dbReference>
<evidence type="ECO:0000256" key="10">
    <source>
        <dbReference type="SAM" id="Phobius"/>
    </source>
</evidence>
<dbReference type="InterPro" id="IPR050173">
    <property type="entry name" value="ABC_transporter_C-like"/>
</dbReference>
<keyword evidence="14" id="KW-1185">Reference proteome</keyword>
<dbReference type="PROSITE" id="PS00211">
    <property type="entry name" value="ABC_TRANSPORTER_1"/>
    <property type="match status" value="2"/>
</dbReference>
<dbReference type="GO" id="GO:0016887">
    <property type="term" value="F:ATP hydrolysis activity"/>
    <property type="evidence" value="ECO:0007669"/>
    <property type="project" value="InterPro"/>
</dbReference>
<evidence type="ECO:0000256" key="6">
    <source>
        <dbReference type="ARBA" id="ARBA00022989"/>
    </source>
</evidence>
<dbReference type="InterPro" id="IPR044746">
    <property type="entry name" value="ABCC_6TM_D1"/>
</dbReference>
<keyword evidence="5" id="KW-0067">ATP-binding</keyword>
<evidence type="ECO:0000256" key="4">
    <source>
        <dbReference type="ARBA" id="ARBA00022741"/>
    </source>
</evidence>
<evidence type="ECO:0000256" key="1">
    <source>
        <dbReference type="ARBA" id="ARBA00004141"/>
    </source>
</evidence>
<dbReference type="InterPro" id="IPR044726">
    <property type="entry name" value="ABCC_6TM_D2"/>
</dbReference>
<feature type="compositionally biased region" description="Polar residues" evidence="9">
    <location>
        <begin position="830"/>
        <end position="853"/>
    </location>
</feature>
<feature type="transmembrane region" description="Helical" evidence="10">
    <location>
        <begin position="129"/>
        <end position="150"/>
    </location>
</feature>
<feature type="transmembrane region" description="Helical" evidence="10">
    <location>
        <begin position="308"/>
        <end position="330"/>
    </location>
</feature>
<dbReference type="RefSeq" id="XP_013423684.1">
    <property type="nucleotide sequence ID" value="XM_013568230.1"/>
</dbReference>
<dbReference type="InterPro" id="IPR017871">
    <property type="entry name" value="ABC_transporter-like_CS"/>
</dbReference>
<dbReference type="Pfam" id="PF24357">
    <property type="entry name" value="TMD0_ABC"/>
    <property type="match status" value="1"/>
</dbReference>
<gene>
    <name evidence="13" type="ORF">M436DRAFT_55968</name>
</gene>
<dbReference type="InterPro" id="IPR003593">
    <property type="entry name" value="AAA+_ATPase"/>
</dbReference>
<keyword evidence="4" id="KW-0547">Nucleotide-binding</keyword>
<proteinExistence type="predicted"/>
<dbReference type="Gene3D" id="3.40.50.300">
    <property type="entry name" value="P-loop containing nucleotide triphosphate hydrolases"/>
    <property type="match status" value="2"/>
</dbReference>
<dbReference type="Pfam" id="PF00664">
    <property type="entry name" value="ABC_membrane"/>
    <property type="match status" value="1"/>
</dbReference>
<evidence type="ECO:0000256" key="9">
    <source>
        <dbReference type="SAM" id="MobiDB-lite"/>
    </source>
</evidence>
<feature type="transmembrane region" description="Helical" evidence="10">
    <location>
        <begin position="527"/>
        <end position="548"/>
    </location>
</feature>
<dbReference type="InterPro" id="IPR011527">
    <property type="entry name" value="ABC1_TM_dom"/>
</dbReference>
<evidence type="ECO:0000313" key="13">
    <source>
        <dbReference type="EMBL" id="KEQ69415.1"/>
    </source>
</evidence>
<dbReference type="Proteomes" id="UP000027730">
    <property type="component" value="Unassembled WGS sequence"/>
</dbReference>
<dbReference type="PANTHER" id="PTHR24223">
    <property type="entry name" value="ATP-BINDING CASSETTE SUB-FAMILY C"/>
    <property type="match status" value="1"/>
</dbReference>
<feature type="transmembrane region" description="Helical" evidence="10">
    <location>
        <begin position="995"/>
        <end position="1014"/>
    </location>
</feature>
<evidence type="ECO:0000256" key="3">
    <source>
        <dbReference type="ARBA" id="ARBA00022692"/>
    </source>
</evidence>
<feature type="region of interest" description="Disordered" evidence="9">
    <location>
        <begin position="828"/>
        <end position="864"/>
    </location>
</feature>
<dbReference type="STRING" id="1043004.A0A074W8H6"/>
<feature type="transmembrane region" description="Helical" evidence="10">
    <location>
        <begin position="889"/>
        <end position="909"/>
    </location>
</feature>
<dbReference type="FunFam" id="1.20.1560.10:FF:000066">
    <property type="entry name" value="ABC multidrug transporter (Eurofung)"/>
    <property type="match status" value="1"/>
</dbReference>
<name>A0A074W8H6_9PEZI</name>
<feature type="transmembrane region" description="Helical" evidence="10">
    <location>
        <begin position="1113"/>
        <end position="1136"/>
    </location>
</feature>
<dbReference type="GO" id="GO:0140359">
    <property type="term" value="F:ABC-type transporter activity"/>
    <property type="evidence" value="ECO:0007669"/>
    <property type="project" value="InterPro"/>
</dbReference>
<evidence type="ECO:0000256" key="5">
    <source>
        <dbReference type="ARBA" id="ARBA00022840"/>
    </source>
</evidence>
<dbReference type="GeneID" id="25412233"/>
<feature type="transmembrane region" description="Helical" evidence="10">
    <location>
        <begin position="264"/>
        <end position="282"/>
    </location>
</feature>
<dbReference type="PROSITE" id="PS50929">
    <property type="entry name" value="ABC_TM1F"/>
    <property type="match status" value="2"/>
</dbReference>
<dbReference type="PANTHER" id="PTHR24223:SF399">
    <property type="entry name" value="ABC TRANSPORTER ATNG"/>
    <property type="match status" value="1"/>
</dbReference>
<feature type="domain" description="ABC transmembrane type-1" evidence="12">
    <location>
        <begin position="277"/>
        <end position="484"/>
    </location>
</feature>
<feature type="transmembrane region" description="Helical" evidence="10">
    <location>
        <begin position="73"/>
        <end position="93"/>
    </location>
</feature>
<evidence type="ECO:0000259" key="12">
    <source>
        <dbReference type="PROSITE" id="PS50929"/>
    </source>
</evidence>
<feature type="domain" description="ABC transmembrane type-1" evidence="12">
    <location>
        <begin position="946"/>
        <end position="1171"/>
    </location>
</feature>
<organism evidence="13 14">
    <name type="scientific">Aureobasidium namibiae CBS 147.97</name>
    <dbReference type="NCBI Taxonomy" id="1043004"/>
    <lineage>
        <taxon>Eukaryota</taxon>
        <taxon>Fungi</taxon>
        <taxon>Dikarya</taxon>
        <taxon>Ascomycota</taxon>
        <taxon>Pezizomycotina</taxon>
        <taxon>Dothideomycetes</taxon>
        <taxon>Dothideomycetidae</taxon>
        <taxon>Dothideales</taxon>
        <taxon>Saccotheciaceae</taxon>
        <taxon>Aureobasidium</taxon>
    </lineage>
</organism>
<keyword evidence="7 10" id="KW-0472">Membrane</keyword>
<dbReference type="SUPFAM" id="SSF52540">
    <property type="entry name" value="P-loop containing nucleoside triphosphate hydrolases"/>
    <property type="match status" value="2"/>
</dbReference>
<dbReference type="GO" id="GO:0005524">
    <property type="term" value="F:ATP binding"/>
    <property type="evidence" value="ECO:0007669"/>
    <property type="project" value="UniProtKB-KW"/>
</dbReference>
<keyword evidence="2" id="KW-0813">Transport</keyword>
<evidence type="ECO:0000256" key="7">
    <source>
        <dbReference type="ARBA" id="ARBA00023136"/>
    </source>
</evidence>
<protein>
    <submittedName>
        <fullName evidence="13">p-loop containing nucleoside triphosphate hydrolase protein</fullName>
    </submittedName>
</protein>
<feature type="transmembrane region" description="Helical" evidence="10">
    <location>
        <begin position="405"/>
        <end position="424"/>
    </location>
</feature>
<keyword evidence="3 10" id="KW-0812">Transmembrane</keyword>
<dbReference type="CDD" id="cd18580">
    <property type="entry name" value="ABC_6TM_ABCC_D2"/>
    <property type="match status" value="1"/>
</dbReference>
<evidence type="ECO:0000313" key="14">
    <source>
        <dbReference type="Proteomes" id="UP000027730"/>
    </source>
</evidence>
<dbReference type="GO" id="GO:0016020">
    <property type="term" value="C:membrane"/>
    <property type="evidence" value="ECO:0007669"/>
    <property type="project" value="UniProtKB-SubCell"/>
</dbReference>
<dbReference type="Gene3D" id="1.20.1560.10">
    <property type="entry name" value="ABC transporter type 1, transmembrane domain"/>
    <property type="match status" value="2"/>
</dbReference>
<dbReference type="InterPro" id="IPR027417">
    <property type="entry name" value="P-loop_NTPase"/>
</dbReference>
<dbReference type="PROSITE" id="PS50893">
    <property type="entry name" value="ABC_TRANSPORTER_2"/>
    <property type="match status" value="2"/>
</dbReference>
<dbReference type="OrthoDB" id="6500128at2759"/>
<evidence type="ECO:0000259" key="11">
    <source>
        <dbReference type="PROSITE" id="PS50893"/>
    </source>
</evidence>
<evidence type="ECO:0000256" key="8">
    <source>
        <dbReference type="ARBA" id="ARBA00023180"/>
    </source>
</evidence>
<dbReference type="InterPro" id="IPR036640">
    <property type="entry name" value="ABC1_TM_sf"/>
</dbReference>
<feature type="transmembrane region" description="Helical" evidence="10">
    <location>
        <begin position="929"/>
        <end position="956"/>
    </location>
</feature>
<dbReference type="FunFam" id="1.20.1560.10:FF:000055">
    <property type="entry name" value="ABC multidrug transporter (Eurofung)"/>
    <property type="match status" value="1"/>
</dbReference>
<sequence length="1445" mass="160447">MTLHCPSGADWHFGPRVVAQCRRFDFTLFFEQIFFTIVPNTLFLLVCVLRIFQLFGKPRLARYGVLHWTKLSLLFTYVLANLILLILMSSSSIPKTPATVTATALDLLVAACMLPLSHLEHVKSFRPSGLLSAFILLTLLLNIAQVRTYWLLTEDWRGYAACYTAAFALKLLMLVSESWDKTELLAMKDQERCAEERAGILNRGVFAWLNALFLKGCKGRLIFDDLYPVDGALSSHVLSKSLWTSWSSGNHDGRYDLALSLFRCLMWPLLIPITPRLILIAFKFSQPFLVQRVTEYVSNNNAVNDDDIGFGLIGAYGLVYIGLAISKGFYWHFQYRFITMVRGALVTIIYRKTLSVDASLVSGSQATTLMSADIEQIAVGFQYLHEIWANTIEAIVGLWLLEQQIGLSFLAAAVIVITLALYTADVAASRQKVWLVAMEQRLHETTRFLKSSKSIKMLGLESMVFETISKLRATELGKGMHWMIHSLNQIDCGPSGFTPQLLSPPVVFGIFIFTHRTNGTALESTRLFGSIAILSLVTAPLALLFQALPSVHSAFKCFHRIQTYLRLQDVRDPRVRQQSTPNVAVEASKTNVTAGHVMIPTFTVTDASFAWKLDALPVLRGINCSVPSGRLTILIGPVGSGKSTLLQALLGEITQVKGEVRHLTSEIAFCAQHPWLTNTTIRSTIIGSSEANDTWYETVLAACDLDEDIKNLPEGDKTVVGSAGTALSGGQKQRLTLARAVYSRAPVLLLDDIFSGLDRRTEDRILDSLFGVQGLLRKTDRSTVVLVTHAERHLKLGDHIIALNATGEGCKEGPSSLFMAQLAGSLGHETVSNRNPTPTLDNTGTPHNQQGSSEPEPPRRAVPAGDTTIALSDRQVFTHYMRAVSLQHFVLLIIGVAVAGFLQRFPTYWAELWGEANKNGNTSPNNDYYWGIFTMLQLLALVTICWAVWHLFMYVIPTSGKRLHSEVLKVTLGASYAFLSKTDVGSITNRFSQDLLLIDIRLPLSFLNFGLYLVTAIVGYALIAAASVLLLATAPILLTAIYLIQKFYLRTSKSMRLFDLQAKAPLYSQFTDALGGLATIRSFQWMDKLQTENEILLDVSQRPYYLMYCIQRWLTCVLELMVAGLAVTVVGLAVAYRNTSNASAFATSMVSLITLGATLETVVTEYTQLETSIGSVARIKTFVETTPQEDRILEDINASNLMDRQSIEMHPLASQNVVEFRNVSASYGSSNRKVLDDVSLQIRTGEKVAVCGRSGSGKSTLLSVLLRMLDVTNGSLIVRGEHTTHTDLCAHRTKFNTIPQEPYFYQGSFKANLSRGSAITEEKLHEVLREVGLEQKILDLGGLDQECLAEMFSSGECQLLSLARAILHPRGIVLLDEVSSNVDSITDEKMHDIMWKEFKSDTIIAVVHRQELLHRFDRVVVLDQGRVVLQARPSDLEFAGRRYNE</sequence>
<comment type="subcellular location">
    <subcellularLocation>
        <location evidence="1">Membrane</location>
        <topology evidence="1">Multi-pass membrane protein</topology>
    </subcellularLocation>
</comment>
<dbReference type="HOGENOM" id="CLU_000604_27_5_1"/>
<dbReference type="Pfam" id="PF00005">
    <property type="entry name" value="ABC_tran"/>
    <property type="match status" value="2"/>
</dbReference>
<feature type="transmembrane region" description="Helical" evidence="10">
    <location>
        <begin position="33"/>
        <end position="52"/>
    </location>
</feature>
<accession>A0A074W8H6</accession>
<feature type="domain" description="ABC transporter" evidence="11">
    <location>
        <begin position="1218"/>
        <end position="1443"/>
    </location>
</feature>
<dbReference type="CDD" id="cd18579">
    <property type="entry name" value="ABC_6TM_ABCC_D1"/>
    <property type="match status" value="1"/>
</dbReference>
<dbReference type="SMART" id="SM00382">
    <property type="entry name" value="AAA"/>
    <property type="match status" value="2"/>
</dbReference>
<feature type="domain" description="ABC transporter" evidence="11">
    <location>
        <begin position="602"/>
        <end position="830"/>
    </location>
</feature>
<dbReference type="InterPro" id="IPR056227">
    <property type="entry name" value="TMD0_ABC"/>
</dbReference>
<feature type="transmembrane region" description="Helical" evidence="10">
    <location>
        <begin position="1020"/>
        <end position="1044"/>
    </location>
</feature>
<evidence type="ECO:0000256" key="2">
    <source>
        <dbReference type="ARBA" id="ARBA00022448"/>
    </source>
</evidence>
<dbReference type="EMBL" id="KL584721">
    <property type="protein sequence ID" value="KEQ69415.1"/>
    <property type="molecule type" value="Genomic_DNA"/>
</dbReference>
<keyword evidence="8" id="KW-0325">Glycoprotein</keyword>
<dbReference type="CDD" id="cd03250">
    <property type="entry name" value="ABCC_MRP_domain1"/>
    <property type="match status" value="1"/>
</dbReference>